<evidence type="ECO:0000256" key="1">
    <source>
        <dbReference type="PROSITE-ProRule" id="PRU00175"/>
    </source>
</evidence>
<evidence type="ECO:0000256" key="2">
    <source>
        <dbReference type="SAM" id="MobiDB-lite"/>
    </source>
</evidence>
<dbReference type="Gene3D" id="3.30.40.10">
    <property type="entry name" value="Zinc/RING finger domain, C3HC4 (zinc finger)"/>
    <property type="match status" value="1"/>
</dbReference>
<reference evidence="4" key="2">
    <citation type="journal article" date="2024" name="Plant">
        <title>Genomic evolution and insights into agronomic trait innovations of Sesamum species.</title>
        <authorList>
            <person name="Miao H."/>
            <person name="Wang L."/>
            <person name="Qu L."/>
            <person name="Liu H."/>
            <person name="Sun Y."/>
            <person name="Le M."/>
            <person name="Wang Q."/>
            <person name="Wei S."/>
            <person name="Zheng Y."/>
            <person name="Lin W."/>
            <person name="Duan Y."/>
            <person name="Cao H."/>
            <person name="Xiong S."/>
            <person name="Wang X."/>
            <person name="Wei L."/>
            <person name="Li C."/>
            <person name="Ma Q."/>
            <person name="Ju M."/>
            <person name="Zhao R."/>
            <person name="Li G."/>
            <person name="Mu C."/>
            <person name="Tian Q."/>
            <person name="Mei H."/>
            <person name="Zhang T."/>
            <person name="Gao T."/>
            <person name="Zhang H."/>
        </authorList>
    </citation>
    <scope>NUCLEOTIDE SEQUENCE</scope>
    <source>
        <strain evidence="4">G01</strain>
    </source>
</reference>
<dbReference type="PANTHER" id="PTHR12603">
    <property type="entry name" value="CCR4-NOT TRANSCRIPTION COMPLEX RELATED"/>
    <property type="match status" value="1"/>
</dbReference>
<feature type="compositionally biased region" description="Polar residues" evidence="2">
    <location>
        <begin position="226"/>
        <end position="239"/>
    </location>
</feature>
<dbReference type="InterPro" id="IPR039515">
    <property type="entry name" value="NOT4_mRING-HC-C4C4"/>
</dbReference>
<dbReference type="GO" id="GO:0004842">
    <property type="term" value="F:ubiquitin-protein transferase activity"/>
    <property type="evidence" value="ECO:0007669"/>
    <property type="project" value="InterPro"/>
</dbReference>
<feature type="compositionally biased region" description="Low complexity" evidence="2">
    <location>
        <begin position="131"/>
        <end position="154"/>
    </location>
</feature>
<feature type="compositionally biased region" description="Basic residues" evidence="2">
    <location>
        <begin position="22"/>
        <end position="34"/>
    </location>
</feature>
<feature type="region of interest" description="Disordered" evidence="2">
    <location>
        <begin position="49"/>
        <end position="168"/>
    </location>
</feature>
<keyword evidence="1" id="KW-0863">Zinc-finger</keyword>
<keyword evidence="1" id="KW-0479">Metal-binding</keyword>
<dbReference type="EMBL" id="JACGWK010000013">
    <property type="protein sequence ID" value="KAL0318357.1"/>
    <property type="molecule type" value="Genomic_DNA"/>
</dbReference>
<feature type="region of interest" description="Disordered" evidence="2">
    <location>
        <begin position="180"/>
        <end position="239"/>
    </location>
</feature>
<dbReference type="SUPFAM" id="SSF57850">
    <property type="entry name" value="RING/U-box"/>
    <property type="match status" value="1"/>
</dbReference>
<comment type="caution">
    <text evidence="4">The sequence shown here is derived from an EMBL/GenBank/DDBJ whole genome shotgun (WGS) entry which is preliminary data.</text>
</comment>
<sequence>MISDSIANASIAMASSNPKDFAKKKRANRSAKLKQCKLDARREQWLSQVKSKGGCKEDAHGGGMTHGLPAGLENERRIPIEKLEIKPRVGEGIYGEMHQYSDSESSPSNSPTSHSSSVLGSNDSVANFTASSRSSSSSGHSSSSSSNGCFSGSISDEDEGGVGDDGCLDDWEAMADALAATEDKQQEHSPNSGLDSPPSEKHGGSTKYGSQLSVKDRPFSGDDISNAKQESGGTAVQKSLIHSQAWRPDDAFRPQSLPNLSKQHSFQLDSERHFGRGGSVWGCKNVGPVPKSCPICYEDLDCTDSSFLPCLCGFRLCLFCHKRILEEDGRCPGCRKQYDCDPVEGEATLDGGSLIFCLARSCSMTTRS</sequence>
<feature type="domain" description="RING-type" evidence="3">
    <location>
        <begin position="293"/>
        <end position="335"/>
    </location>
</feature>
<dbReference type="AlphaFoldDB" id="A0AAW2LIF2"/>
<organism evidence="4">
    <name type="scientific">Sesamum angustifolium</name>
    <dbReference type="NCBI Taxonomy" id="2727405"/>
    <lineage>
        <taxon>Eukaryota</taxon>
        <taxon>Viridiplantae</taxon>
        <taxon>Streptophyta</taxon>
        <taxon>Embryophyta</taxon>
        <taxon>Tracheophyta</taxon>
        <taxon>Spermatophyta</taxon>
        <taxon>Magnoliopsida</taxon>
        <taxon>eudicotyledons</taxon>
        <taxon>Gunneridae</taxon>
        <taxon>Pentapetalae</taxon>
        <taxon>asterids</taxon>
        <taxon>lamiids</taxon>
        <taxon>Lamiales</taxon>
        <taxon>Pedaliaceae</taxon>
        <taxon>Sesamum</taxon>
    </lineage>
</organism>
<feature type="compositionally biased region" description="Low complexity" evidence="2">
    <location>
        <begin position="102"/>
        <end position="117"/>
    </location>
</feature>
<feature type="compositionally biased region" description="Basic and acidic residues" evidence="2">
    <location>
        <begin position="73"/>
        <end position="89"/>
    </location>
</feature>
<dbReference type="InterPro" id="IPR013083">
    <property type="entry name" value="Znf_RING/FYVE/PHD"/>
</dbReference>
<name>A0AAW2LIF2_9LAMI</name>
<dbReference type="Pfam" id="PF14570">
    <property type="entry name" value="zf-RING_4"/>
    <property type="match status" value="1"/>
</dbReference>
<gene>
    <name evidence="4" type="ORF">Sangu_1991900</name>
</gene>
<feature type="region of interest" description="Disordered" evidence="2">
    <location>
        <begin position="13"/>
        <end position="34"/>
    </location>
</feature>
<dbReference type="InterPro" id="IPR039780">
    <property type="entry name" value="Mot2"/>
</dbReference>
<proteinExistence type="predicted"/>
<keyword evidence="1" id="KW-0862">Zinc</keyword>
<dbReference type="GO" id="GO:0030014">
    <property type="term" value="C:CCR4-NOT complex"/>
    <property type="evidence" value="ECO:0007669"/>
    <property type="project" value="InterPro"/>
</dbReference>
<dbReference type="PROSITE" id="PS50089">
    <property type="entry name" value="ZF_RING_2"/>
    <property type="match status" value="1"/>
</dbReference>
<dbReference type="GO" id="GO:0008270">
    <property type="term" value="F:zinc ion binding"/>
    <property type="evidence" value="ECO:0007669"/>
    <property type="project" value="UniProtKB-KW"/>
</dbReference>
<evidence type="ECO:0000259" key="3">
    <source>
        <dbReference type="PROSITE" id="PS50089"/>
    </source>
</evidence>
<evidence type="ECO:0000313" key="4">
    <source>
        <dbReference type="EMBL" id="KAL0318357.1"/>
    </source>
</evidence>
<dbReference type="CDD" id="cd16618">
    <property type="entry name" value="mRING-HC-C4C4_CNOT4"/>
    <property type="match status" value="1"/>
</dbReference>
<feature type="compositionally biased region" description="Polar residues" evidence="2">
    <location>
        <begin position="118"/>
        <end position="130"/>
    </location>
</feature>
<protein>
    <recommendedName>
        <fullName evidence="3">RING-type domain-containing protein</fullName>
    </recommendedName>
</protein>
<reference evidence="4" key="1">
    <citation type="submission" date="2020-06" db="EMBL/GenBank/DDBJ databases">
        <authorList>
            <person name="Li T."/>
            <person name="Hu X."/>
            <person name="Zhang T."/>
            <person name="Song X."/>
            <person name="Zhang H."/>
            <person name="Dai N."/>
            <person name="Sheng W."/>
            <person name="Hou X."/>
            <person name="Wei L."/>
        </authorList>
    </citation>
    <scope>NUCLEOTIDE SEQUENCE</scope>
    <source>
        <strain evidence="4">G01</strain>
        <tissue evidence="4">Leaf</tissue>
    </source>
</reference>
<dbReference type="GO" id="GO:0016567">
    <property type="term" value="P:protein ubiquitination"/>
    <property type="evidence" value="ECO:0007669"/>
    <property type="project" value="TreeGrafter"/>
</dbReference>
<dbReference type="PANTHER" id="PTHR12603:SF0">
    <property type="entry name" value="CCR4-NOT TRANSCRIPTION COMPLEX SUBUNIT 4"/>
    <property type="match status" value="1"/>
</dbReference>
<dbReference type="InterPro" id="IPR001841">
    <property type="entry name" value="Znf_RING"/>
</dbReference>
<feature type="compositionally biased region" description="Acidic residues" evidence="2">
    <location>
        <begin position="155"/>
        <end position="168"/>
    </location>
</feature>
<accession>A0AAW2LIF2</accession>
<dbReference type="FunFam" id="3.30.40.10:FF:000383">
    <property type="entry name" value="RING/U-box superfamily protein"/>
    <property type="match status" value="1"/>
</dbReference>